<protein>
    <recommendedName>
        <fullName evidence="1">MaoC-like domain-containing protein</fullName>
    </recommendedName>
</protein>
<proteinExistence type="predicted"/>
<dbReference type="PANTHER" id="PTHR42993:SF1">
    <property type="entry name" value="MAOC-LIKE DEHYDRATASE DOMAIN-CONTAINING PROTEIN"/>
    <property type="match status" value="1"/>
</dbReference>
<reference evidence="2" key="1">
    <citation type="submission" date="2018-05" db="EMBL/GenBank/DDBJ databases">
        <authorList>
            <person name="Lanie J.A."/>
            <person name="Ng W.-L."/>
            <person name="Kazmierczak K.M."/>
            <person name="Andrzejewski T.M."/>
            <person name="Davidsen T.M."/>
            <person name="Wayne K.J."/>
            <person name="Tettelin H."/>
            <person name="Glass J.I."/>
            <person name="Rusch D."/>
            <person name="Podicherti R."/>
            <person name="Tsui H.-C.T."/>
            <person name="Winkler M.E."/>
        </authorList>
    </citation>
    <scope>NUCLEOTIDE SEQUENCE</scope>
</reference>
<accession>A0A382U060</accession>
<dbReference type="Pfam" id="PF01575">
    <property type="entry name" value="MaoC_dehydratas"/>
    <property type="match status" value="1"/>
</dbReference>
<gene>
    <name evidence="2" type="ORF">METZ01_LOCUS380560</name>
</gene>
<organism evidence="2">
    <name type="scientific">marine metagenome</name>
    <dbReference type="NCBI Taxonomy" id="408172"/>
    <lineage>
        <taxon>unclassified sequences</taxon>
        <taxon>metagenomes</taxon>
        <taxon>ecological metagenomes</taxon>
    </lineage>
</organism>
<evidence type="ECO:0000313" key="2">
    <source>
        <dbReference type="EMBL" id="SVD27706.1"/>
    </source>
</evidence>
<dbReference type="CDD" id="cd03450">
    <property type="entry name" value="NodN"/>
    <property type="match status" value="1"/>
</dbReference>
<dbReference type="PANTHER" id="PTHR42993">
    <property type="entry name" value="MAOC-LIKE DEHYDRATASE DOMAIN-CONTAINING PROTEIN"/>
    <property type="match status" value="1"/>
</dbReference>
<evidence type="ECO:0000259" key="1">
    <source>
        <dbReference type="Pfam" id="PF01575"/>
    </source>
</evidence>
<name>A0A382U060_9ZZZZ</name>
<dbReference type="InterPro" id="IPR039375">
    <property type="entry name" value="NodN-like"/>
</dbReference>
<dbReference type="InterPro" id="IPR029069">
    <property type="entry name" value="HotDog_dom_sf"/>
</dbReference>
<dbReference type="InterPro" id="IPR002539">
    <property type="entry name" value="MaoC-like_dom"/>
</dbReference>
<sequence length="152" mass="16987">MSNPRTKEQLLAIVGEELGTSEWFTVEQDRINQFADVTEDHQYIHVDPERAVASGFGGTIAHGMLTLSLIVGFCRDFAPALEGSTMVINYGFDKVRFASPVKVNDRIRAVAVLEEARERRGQLLVKAKVTIEIEGERKPALVAEWLTMHVFS</sequence>
<feature type="domain" description="MaoC-like" evidence="1">
    <location>
        <begin position="13"/>
        <end position="129"/>
    </location>
</feature>
<dbReference type="SUPFAM" id="SSF54637">
    <property type="entry name" value="Thioesterase/thiol ester dehydrase-isomerase"/>
    <property type="match status" value="1"/>
</dbReference>
<dbReference type="Gene3D" id="3.10.129.10">
    <property type="entry name" value="Hotdog Thioesterase"/>
    <property type="match status" value="1"/>
</dbReference>
<dbReference type="AlphaFoldDB" id="A0A382U060"/>
<dbReference type="EMBL" id="UINC01140519">
    <property type="protein sequence ID" value="SVD27706.1"/>
    <property type="molecule type" value="Genomic_DNA"/>
</dbReference>